<proteinExistence type="predicted"/>
<evidence type="ECO:0000256" key="2">
    <source>
        <dbReference type="ARBA" id="ARBA00022452"/>
    </source>
</evidence>
<evidence type="ECO:0000313" key="6">
    <source>
        <dbReference type="EMBL" id="SFJ35859.1"/>
    </source>
</evidence>
<dbReference type="AlphaFoldDB" id="A0A1I3QQP0"/>
<dbReference type="Pfam" id="PF07244">
    <property type="entry name" value="POTRA"/>
    <property type="match status" value="1"/>
</dbReference>
<organism evidence="6 7">
    <name type="scientific">Aquamicrobium aerolatum DSM 21857</name>
    <dbReference type="NCBI Taxonomy" id="1121003"/>
    <lineage>
        <taxon>Bacteria</taxon>
        <taxon>Pseudomonadati</taxon>
        <taxon>Pseudomonadota</taxon>
        <taxon>Alphaproteobacteria</taxon>
        <taxon>Hyphomicrobiales</taxon>
        <taxon>Phyllobacteriaceae</taxon>
        <taxon>Aerobium</taxon>
    </lineage>
</organism>
<comment type="subcellular location">
    <subcellularLocation>
        <location evidence="1">Membrane</location>
    </subcellularLocation>
</comment>
<dbReference type="STRING" id="1121003.SAMN03080618_02733"/>
<evidence type="ECO:0000259" key="5">
    <source>
        <dbReference type="Pfam" id="PF07244"/>
    </source>
</evidence>
<dbReference type="EMBL" id="FORF01000016">
    <property type="protein sequence ID" value="SFJ35859.1"/>
    <property type="molecule type" value="Genomic_DNA"/>
</dbReference>
<dbReference type="Proteomes" id="UP000242763">
    <property type="component" value="Unassembled WGS sequence"/>
</dbReference>
<evidence type="ECO:0000313" key="7">
    <source>
        <dbReference type="Proteomes" id="UP000242763"/>
    </source>
</evidence>
<sequence length="595" mass="63737">MVIGTPQTYNAELQVTGADADDVKATLESASTLLADSDKPASGAAGLIAKARGDYRRLLATLYTQGRYGGTISITIDGREAASIPPDATLAEPAIVVVTVTPGPLFHFREATILNRAPLAEHRRDFVAAPETEGFATGEVARSGAILRAEGLAVEAWRQQGYAKAEIAERTVVAAHDADVVDARLEVQPGRKAHYGPVTVEGENAVDEEWLAWMTGLREGEEYDPDDIKQASTRIARLDVFSAARFQEADQIDEFGRLPITYIVQERPARRIGAGATYSTVDGLGLETFWLHRNLFGRAERLRVEGKVAGLGQTFKVNELTYRVGSSFVKPGVYTPDTDFSASLYGDREVLKSYTRTAVTGTAGFSHVFNDQLSGGLFLNGGHAQFEDKEFGKRTFSTVGLQGKLTYDTRDNQANATQGFFLEANIEPFYEFQYSNMAAKATIEARAYQGFGRDNDVVLAGRVKVGSLTGPSADQLPPDLLFFAGGGGSVRGYAYRNIGVPTASGNVIGGRSLLEASAEARVRVTDSIGVVGFVDAGYVGADTMPGFTEDLRVGVGAGVRYLTGLGPIRLDVATPLNRRAGDPTVSVYVGIGQAF</sequence>
<dbReference type="OrthoDB" id="9769707at2"/>
<dbReference type="PANTHER" id="PTHR12815:SF42">
    <property type="entry name" value="BACTERIAL SURFACE ANTIGEN (D15) DOMAIN-CONTAINING PROTEIN"/>
    <property type="match status" value="1"/>
</dbReference>
<keyword evidence="7" id="KW-1185">Reference proteome</keyword>
<dbReference type="Gene3D" id="2.40.160.50">
    <property type="entry name" value="membrane protein fhac: a member of the omp85/tpsb transporter family"/>
    <property type="match status" value="1"/>
</dbReference>
<name>A0A1I3QQP0_9HYPH</name>
<dbReference type="Gene3D" id="3.10.20.310">
    <property type="entry name" value="membrane protein fhac"/>
    <property type="match status" value="1"/>
</dbReference>
<gene>
    <name evidence="6" type="ORF">SAMN03080618_02733</name>
</gene>
<keyword evidence="2" id="KW-0812">Transmembrane</keyword>
<evidence type="ECO:0000256" key="1">
    <source>
        <dbReference type="ARBA" id="ARBA00004370"/>
    </source>
</evidence>
<feature type="domain" description="POTRA" evidence="5">
    <location>
        <begin position="195"/>
        <end position="267"/>
    </location>
</feature>
<dbReference type="InterPro" id="IPR000184">
    <property type="entry name" value="Bac_surfAg_D15"/>
</dbReference>
<evidence type="ECO:0000259" key="4">
    <source>
        <dbReference type="Pfam" id="PF01103"/>
    </source>
</evidence>
<dbReference type="Pfam" id="PF01103">
    <property type="entry name" value="Omp85"/>
    <property type="match status" value="1"/>
</dbReference>
<dbReference type="GO" id="GO:0019867">
    <property type="term" value="C:outer membrane"/>
    <property type="evidence" value="ECO:0007669"/>
    <property type="project" value="InterPro"/>
</dbReference>
<dbReference type="InterPro" id="IPR039910">
    <property type="entry name" value="D15-like"/>
</dbReference>
<reference evidence="7" key="1">
    <citation type="submission" date="2016-10" db="EMBL/GenBank/DDBJ databases">
        <authorList>
            <person name="Varghese N."/>
            <person name="Submissions S."/>
        </authorList>
    </citation>
    <scope>NUCLEOTIDE SEQUENCE [LARGE SCALE GENOMIC DNA]</scope>
    <source>
        <strain evidence="7">DSM 21857</strain>
    </source>
</reference>
<keyword evidence="2" id="KW-1134">Transmembrane beta strand</keyword>
<protein>
    <submittedName>
        <fullName evidence="6">Autotransporter secretion outer membrane protein TamA</fullName>
    </submittedName>
</protein>
<dbReference type="PANTHER" id="PTHR12815">
    <property type="entry name" value="SORTING AND ASSEMBLY MACHINERY SAMM50 PROTEIN FAMILY MEMBER"/>
    <property type="match status" value="1"/>
</dbReference>
<accession>A0A1I3QQP0</accession>
<evidence type="ECO:0000256" key="3">
    <source>
        <dbReference type="ARBA" id="ARBA00023136"/>
    </source>
</evidence>
<feature type="domain" description="Bacterial surface antigen (D15)" evidence="4">
    <location>
        <begin position="294"/>
        <end position="595"/>
    </location>
</feature>
<keyword evidence="3" id="KW-0472">Membrane</keyword>
<dbReference type="InterPro" id="IPR010827">
    <property type="entry name" value="BamA/TamA_POTRA"/>
</dbReference>